<feature type="domain" description="Mammalian cell entry C-terminal" evidence="3">
    <location>
        <begin position="119"/>
        <end position="299"/>
    </location>
</feature>
<dbReference type="SUPFAM" id="SSF58104">
    <property type="entry name" value="Methyl-accepting chemotaxis protein (MCP) signaling domain"/>
    <property type="match status" value="1"/>
</dbReference>
<dbReference type="InterPro" id="IPR024516">
    <property type="entry name" value="Mce_C"/>
</dbReference>
<evidence type="ECO:0000313" key="4">
    <source>
        <dbReference type="EMBL" id="KAA0021937.1"/>
    </source>
</evidence>
<keyword evidence="5" id="KW-1185">Reference proteome</keyword>
<comment type="caution">
    <text evidence="4">The sequence shown here is derived from an EMBL/GenBank/DDBJ whole genome shotgun (WGS) entry which is preliminary data.</text>
</comment>
<dbReference type="PANTHER" id="PTHR33371:SF18">
    <property type="entry name" value="MCE-FAMILY PROTEIN MCE3C"/>
    <property type="match status" value="1"/>
</dbReference>
<dbReference type="OrthoDB" id="5241191at2"/>
<name>A0A5A7SAQ8_9NOCA</name>
<reference evidence="4 5" key="1">
    <citation type="submission" date="2019-07" db="EMBL/GenBank/DDBJ databases">
        <title>Rhodococcus cavernicolus sp. nov., isolated from a cave.</title>
        <authorList>
            <person name="Lee S.D."/>
        </authorList>
    </citation>
    <scope>NUCLEOTIDE SEQUENCE [LARGE SCALE GENOMIC DNA]</scope>
    <source>
        <strain evidence="4 5">C1-24</strain>
    </source>
</reference>
<organism evidence="4 5">
    <name type="scientific">Antrihabitans cavernicola</name>
    <dbReference type="NCBI Taxonomy" id="2495913"/>
    <lineage>
        <taxon>Bacteria</taxon>
        <taxon>Bacillati</taxon>
        <taxon>Actinomycetota</taxon>
        <taxon>Actinomycetes</taxon>
        <taxon>Mycobacteriales</taxon>
        <taxon>Nocardiaceae</taxon>
        <taxon>Antrihabitans</taxon>
    </lineage>
</organism>
<dbReference type="InterPro" id="IPR005693">
    <property type="entry name" value="Mce"/>
</dbReference>
<evidence type="ECO:0000313" key="5">
    <source>
        <dbReference type="Proteomes" id="UP000322244"/>
    </source>
</evidence>
<evidence type="ECO:0000259" key="3">
    <source>
        <dbReference type="Pfam" id="PF11887"/>
    </source>
</evidence>
<evidence type="ECO:0000259" key="2">
    <source>
        <dbReference type="Pfam" id="PF02470"/>
    </source>
</evidence>
<feature type="domain" description="Mce/MlaD" evidence="2">
    <location>
        <begin position="39"/>
        <end position="113"/>
    </location>
</feature>
<keyword evidence="1" id="KW-0812">Transmembrane</keyword>
<gene>
    <name evidence="4" type="ORF">FOY51_16245</name>
</gene>
<dbReference type="PRINTS" id="PR01782">
    <property type="entry name" value="MCEVIRFACTOR"/>
</dbReference>
<accession>A0A5A7SAQ8</accession>
<dbReference type="InterPro" id="IPR003399">
    <property type="entry name" value="Mce/MlaD"/>
</dbReference>
<dbReference type="InterPro" id="IPR052336">
    <property type="entry name" value="MlaD_Phospholipid_Transporter"/>
</dbReference>
<feature type="transmembrane region" description="Helical" evidence="1">
    <location>
        <begin position="12"/>
        <end position="30"/>
    </location>
</feature>
<dbReference type="AlphaFoldDB" id="A0A5A7SAQ8"/>
<protein>
    <submittedName>
        <fullName evidence="4">MCE family protein</fullName>
    </submittedName>
</protein>
<sequence length="353" mass="37872">MSDRKISNPVNVGIVGIVVGLMIVIATLQYDRLPFLRSGITYTADFADAGGLLPGDQVEVAGIKVGKVEKISLDDQKVLTRFTVSEGIQLGDKTTAAIKTNTVLGRKSLTITPAGEGAIDRDDTIPLDRTTSPYSLTDALGDLSNTVHDLDTAQLSNTLNAMSDSLQNTPAPLRSALDGISRLSESINARDESLRQLLNKAKDVTQILADRGGQINALLLDGNQLLGELDRRRASISELISNISSVSQQLSGVVNDNQQQMRPTLDKLNSVVAVLQKNKDNLGKALDGLAPYANTLGEAVASGPYFQAYVSNINGFYTQTLADALVWPQHVPDDLRAMLTQPGPSIKLQDRPK</sequence>
<keyword evidence="1" id="KW-0472">Membrane</keyword>
<dbReference type="EMBL" id="VLNY01000007">
    <property type="protein sequence ID" value="KAA0021937.1"/>
    <property type="molecule type" value="Genomic_DNA"/>
</dbReference>
<dbReference type="Proteomes" id="UP000322244">
    <property type="component" value="Unassembled WGS sequence"/>
</dbReference>
<dbReference type="GO" id="GO:0005576">
    <property type="term" value="C:extracellular region"/>
    <property type="evidence" value="ECO:0007669"/>
    <property type="project" value="TreeGrafter"/>
</dbReference>
<dbReference type="Pfam" id="PF11887">
    <property type="entry name" value="Mce4_CUP1"/>
    <property type="match status" value="1"/>
</dbReference>
<dbReference type="NCBIfam" id="TIGR00996">
    <property type="entry name" value="Mtu_fam_mce"/>
    <property type="match status" value="1"/>
</dbReference>
<dbReference type="RefSeq" id="WP_149431300.1">
    <property type="nucleotide sequence ID" value="NZ_VLNY01000007.1"/>
</dbReference>
<proteinExistence type="predicted"/>
<dbReference type="PANTHER" id="PTHR33371">
    <property type="entry name" value="INTERMEMBRANE PHOSPHOLIPID TRANSPORT SYSTEM BINDING PROTEIN MLAD-RELATED"/>
    <property type="match status" value="1"/>
</dbReference>
<dbReference type="Pfam" id="PF02470">
    <property type="entry name" value="MlaD"/>
    <property type="match status" value="1"/>
</dbReference>
<evidence type="ECO:0000256" key="1">
    <source>
        <dbReference type="SAM" id="Phobius"/>
    </source>
</evidence>
<keyword evidence="1" id="KW-1133">Transmembrane helix</keyword>